<proteinExistence type="predicted"/>
<evidence type="ECO:0000313" key="2">
    <source>
        <dbReference type="Proteomes" id="UP000887574"/>
    </source>
</evidence>
<name>A0A915E2V9_9BILA</name>
<dbReference type="Proteomes" id="UP000887574">
    <property type="component" value="Unplaced"/>
</dbReference>
<dbReference type="WBParaSite" id="jg26119">
    <property type="protein sequence ID" value="jg26119"/>
    <property type="gene ID" value="jg26119"/>
</dbReference>
<keyword evidence="1" id="KW-0175">Coiled coil</keyword>
<feature type="coiled-coil region" evidence="1">
    <location>
        <begin position="68"/>
        <end position="109"/>
    </location>
</feature>
<accession>A0A915E2V9</accession>
<evidence type="ECO:0000313" key="3">
    <source>
        <dbReference type="WBParaSite" id="jg26119"/>
    </source>
</evidence>
<reference evidence="3" key="1">
    <citation type="submission" date="2022-11" db="UniProtKB">
        <authorList>
            <consortium name="WormBaseParasite"/>
        </authorList>
    </citation>
    <scope>IDENTIFICATION</scope>
</reference>
<organism evidence="2 3">
    <name type="scientific">Ditylenchus dipsaci</name>
    <dbReference type="NCBI Taxonomy" id="166011"/>
    <lineage>
        <taxon>Eukaryota</taxon>
        <taxon>Metazoa</taxon>
        <taxon>Ecdysozoa</taxon>
        <taxon>Nematoda</taxon>
        <taxon>Chromadorea</taxon>
        <taxon>Rhabditida</taxon>
        <taxon>Tylenchina</taxon>
        <taxon>Tylenchomorpha</taxon>
        <taxon>Sphaerularioidea</taxon>
        <taxon>Anguinidae</taxon>
        <taxon>Anguininae</taxon>
        <taxon>Ditylenchus</taxon>
    </lineage>
</organism>
<sequence>MSFFNTPNLEKASMIFNLTIKKDGVARIKPTGMESPLPKRDLAVSLAEVPPHQSIRLVSQSLENVCVFEDLVEKQKELEDNNVDLLKQVAELKNIIANNNEEILKQEQRLQQLESWMQQQVNRLEGK</sequence>
<keyword evidence="2" id="KW-1185">Reference proteome</keyword>
<evidence type="ECO:0000256" key="1">
    <source>
        <dbReference type="SAM" id="Coils"/>
    </source>
</evidence>
<dbReference type="AlphaFoldDB" id="A0A915E2V9"/>
<protein>
    <submittedName>
        <fullName evidence="3">Uncharacterized protein</fullName>
    </submittedName>
</protein>